<proteinExistence type="predicted"/>
<feature type="domain" description="Ig-like" evidence="10">
    <location>
        <begin position="770"/>
        <end position="859"/>
    </location>
</feature>
<dbReference type="InterPro" id="IPR036179">
    <property type="entry name" value="Ig-like_dom_sf"/>
</dbReference>
<dbReference type="GO" id="GO:0009653">
    <property type="term" value="P:anatomical structure morphogenesis"/>
    <property type="evidence" value="ECO:0007669"/>
    <property type="project" value="UniProtKB-ARBA"/>
</dbReference>
<protein>
    <recommendedName>
        <fullName evidence="14">Nephrin</fullName>
    </recommendedName>
</protein>
<accession>A0AAN9XZ68</accession>
<dbReference type="SMART" id="SM00060">
    <property type="entry name" value="FN3"/>
    <property type="match status" value="1"/>
</dbReference>
<feature type="domain" description="Ig-like" evidence="10">
    <location>
        <begin position="865"/>
        <end position="965"/>
    </location>
</feature>
<dbReference type="GO" id="GO:0005886">
    <property type="term" value="C:plasma membrane"/>
    <property type="evidence" value="ECO:0007669"/>
    <property type="project" value="TreeGrafter"/>
</dbReference>
<feature type="domain" description="Ig-like" evidence="10">
    <location>
        <begin position="18"/>
        <end position="85"/>
    </location>
</feature>
<dbReference type="SMART" id="SM00408">
    <property type="entry name" value="IGc2"/>
    <property type="match status" value="7"/>
</dbReference>
<dbReference type="Pfam" id="PF00041">
    <property type="entry name" value="fn3"/>
    <property type="match status" value="1"/>
</dbReference>
<keyword evidence="13" id="KW-1185">Reference proteome</keyword>
<keyword evidence="6" id="KW-1015">Disulfide bond</keyword>
<dbReference type="GO" id="GO:0050839">
    <property type="term" value="F:cell adhesion molecule binding"/>
    <property type="evidence" value="ECO:0007669"/>
    <property type="project" value="TreeGrafter"/>
</dbReference>
<dbReference type="GO" id="GO:0098609">
    <property type="term" value="P:cell-cell adhesion"/>
    <property type="evidence" value="ECO:0007669"/>
    <property type="project" value="TreeGrafter"/>
</dbReference>
<evidence type="ECO:0000256" key="9">
    <source>
        <dbReference type="SAM" id="Phobius"/>
    </source>
</evidence>
<feature type="domain" description="Ig-like" evidence="10">
    <location>
        <begin position="685"/>
        <end position="766"/>
    </location>
</feature>
<dbReference type="SUPFAM" id="SSF49265">
    <property type="entry name" value="Fibronectin type III"/>
    <property type="match status" value="1"/>
</dbReference>
<evidence type="ECO:0000256" key="8">
    <source>
        <dbReference type="ARBA" id="ARBA00023319"/>
    </source>
</evidence>
<evidence type="ECO:0000256" key="1">
    <source>
        <dbReference type="ARBA" id="ARBA00004479"/>
    </source>
</evidence>
<keyword evidence="8" id="KW-0393">Immunoglobulin domain</keyword>
<comment type="subcellular location">
    <subcellularLocation>
        <location evidence="1">Membrane</location>
        <topology evidence="1">Single-pass type I membrane protein</topology>
    </subcellularLocation>
</comment>
<feature type="domain" description="Ig-like" evidence="10">
    <location>
        <begin position="381"/>
        <end position="416"/>
    </location>
</feature>
<dbReference type="SUPFAM" id="SSF48726">
    <property type="entry name" value="Immunoglobulin"/>
    <property type="match status" value="9"/>
</dbReference>
<dbReference type="InterPro" id="IPR013783">
    <property type="entry name" value="Ig-like_fold"/>
</dbReference>
<sequence length="1388" mass="153262">MKQQYFRKEPVSISAAVGSNVTLECEVESRSGFVQWTKDGYALGFNKTIPGFPRYTFTADNALGNFDLHIQNVSLEDDSEFQCQVGPSQLPLMHKPIRAGANLTVISPPISIEIVGHENSSKYEVQENSSIKLQCIAKDAKPAARVMWYRDRSELTAYNREGNITISGSSKKRKFPLYHVTSEIHLQPSVEDDGVNYTCEAKHEALTGKRMRATVQLSVLYPPGVPYIKGYSEGEILHEGQKVELSCLSRGGNPPAQLVWYKNGEQVNAIYRSVGRLSENVYTFKADVCDNKARLVCQASSVINNTRLTTEVNLIVYCKRFFDIPPLGLQRSRSAHFGSGLARPREEVAAAVRMNAAAALAAAQARCVALRDFVMIETLDPPVSVTINGSSEARSGDLVPLSCTAGPSNPAANIKWSIGNDQVKDSVTKTVPNSSNGWISYSNTTVFVPSNVSFLSVQCFGVNAHIPVLEKLANHEITVLRPPGIPILTGINESLYVQSDTKQTLTCTSVGGHPLATLTLFRNDKEIPFSSGPTRDEKSVFAKAVIDVTEADNEAVYKCEAKNSATSIPYSSSLKMLVYFPPMGAKIAPQKLDELRVGSMTKLTCDIGSSNPEPVLSWWVDGMEVKDGVTKSCKTGLYGGRVCVTELSLNLTSDMDGQKYICQAVNEPLQKSASSYTVLNVQYKPSISDLNETVFTETEGSNLVISLQVSANPNKIKYTWSKDGSPLPHNFDSTLNITRLHRSDSGLYSCEALNSLGSSTVEFRVIVLYPASILHISDVVLVAERQTATLNCTVDGNPLSSEHVYWKRDGFPMGAKTRSSFANITSSLTVYNVTLNDMGNFYCVVDNGIGSESNKSAFLVVKHKPAIDKSEALSKAAAQIGNTARLVCIASGAPKVIFSWSKGGMRLPQNISEKYTMLYEQWNVIHHKSTLLIHAVVHQDYEKYGCKADNTIGSSAHLVTLQNVSQPDPPSDFEAVNATHNSITLTWKPGFNGGETASYQIRYTEADEDRQSYRTLNAGPETVFTVSKLNLATCYTFNILAYNKYGRSNYMRNELKSCSLSEGPPSLPSRGGMANETNSRLPFAVGLVIACILIILNLSVVIFCMIRRSKKKCKDNVHQQANKSENTDLYSSNNFNDQLHAESITSMSEKSENCDKSYNPLDEGRCSALNTYLIEEIDYPFQDTSAYEIEVKPEKLSSYHRTSTICRNGSLCQRIDPSTMSIPGDPQFIAYPPPVQFAQCSLEYMSNPRGHILGPPPDVTVQTAQNVPLSTFNYNAEHDVVSKERPKSVHAPSTTDIKYTIDQTDIVLQQQKKLPIELRRAMLLSDIFTEKANQLEFTKVLRQIDQEKENAEKDQLKIQESSYQKIKQSNKKSAAQRKLLLKRSLLDE</sequence>
<dbReference type="InterPro" id="IPR003599">
    <property type="entry name" value="Ig_sub"/>
</dbReference>
<keyword evidence="5 9" id="KW-0472">Membrane</keyword>
<dbReference type="InterPro" id="IPR013162">
    <property type="entry name" value="CD80_C2-set"/>
</dbReference>
<evidence type="ECO:0000313" key="13">
    <source>
        <dbReference type="Proteomes" id="UP001367676"/>
    </source>
</evidence>
<dbReference type="Pfam" id="PF07686">
    <property type="entry name" value="V-set"/>
    <property type="match status" value="1"/>
</dbReference>
<feature type="domain" description="Fibronectin type-III" evidence="11">
    <location>
        <begin position="969"/>
        <end position="1063"/>
    </location>
</feature>
<dbReference type="PROSITE" id="PS50853">
    <property type="entry name" value="FN3"/>
    <property type="match status" value="1"/>
</dbReference>
<evidence type="ECO:0000256" key="6">
    <source>
        <dbReference type="ARBA" id="ARBA00023157"/>
    </source>
</evidence>
<dbReference type="Pfam" id="PF08205">
    <property type="entry name" value="C2-set_2"/>
    <property type="match status" value="3"/>
</dbReference>
<evidence type="ECO:0008006" key="14">
    <source>
        <dbReference type="Google" id="ProtNLM"/>
    </source>
</evidence>
<reference evidence="12 13" key="1">
    <citation type="submission" date="2024-03" db="EMBL/GenBank/DDBJ databases">
        <title>Adaptation during the transition from Ophiocordyceps entomopathogen to insect associate is accompanied by gene loss and intensified selection.</title>
        <authorList>
            <person name="Ward C.M."/>
            <person name="Onetto C.A."/>
            <person name="Borneman A.R."/>
        </authorList>
    </citation>
    <scope>NUCLEOTIDE SEQUENCE [LARGE SCALE GENOMIC DNA]</scope>
    <source>
        <strain evidence="12">AWRI1</strain>
        <tissue evidence="12">Single Adult Female</tissue>
    </source>
</reference>
<dbReference type="Gene3D" id="2.60.40.10">
    <property type="entry name" value="Immunoglobulins"/>
    <property type="match status" value="10"/>
</dbReference>
<dbReference type="PANTHER" id="PTHR11640">
    <property type="entry name" value="NEPHRIN"/>
    <property type="match status" value="1"/>
</dbReference>
<dbReference type="PROSITE" id="PS50835">
    <property type="entry name" value="IG_LIKE"/>
    <property type="match status" value="9"/>
</dbReference>
<dbReference type="InterPro" id="IPR007110">
    <property type="entry name" value="Ig-like_dom"/>
</dbReference>
<name>A0AAN9XZ68_9HEMI</name>
<evidence type="ECO:0000256" key="4">
    <source>
        <dbReference type="ARBA" id="ARBA00022989"/>
    </source>
</evidence>
<dbReference type="PANTHER" id="PTHR11640:SF136">
    <property type="entry name" value="NEPHRIN"/>
    <property type="match status" value="1"/>
</dbReference>
<evidence type="ECO:0000259" key="10">
    <source>
        <dbReference type="PROSITE" id="PS50835"/>
    </source>
</evidence>
<dbReference type="FunFam" id="2.60.40.10:FF:000405">
    <property type="entry name" value="nephrin isoform X1"/>
    <property type="match status" value="1"/>
</dbReference>
<dbReference type="GO" id="GO:0005911">
    <property type="term" value="C:cell-cell junction"/>
    <property type="evidence" value="ECO:0007669"/>
    <property type="project" value="TreeGrafter"/>
</dbReference>
<dbReference type="CDD" id="cd00096">
    <property type="entry name" value="Ig"/>
    <property type="match status" value="1"/>
</dbReference>
<dbReference type="InterPro" id="IPR036116">
    <property type="entry name" value="FN3_sf"/>
</dbReference>
<dbReference type="InterPro" id="IPR003961">
    <property type="entry name" value="FN3_dom"/>
</dbReference>
<dbReference type="InterPro" id="IPR013098">
    <property type="entry name" value="Ig_I-set"/>
</dbReference>
<evidence type="ECO:0000259" key="11">
    <source>
        <dbReference type="PROSITE" id="PS50853"/>
    </source>
</evidence>
<feature type="domain" description="Ig-like" evidence="10">
    <location>
        <begin position="226"/>
        <end position="315"/>
    </location>
</feature>
<dbReference type="InterPro" id="IPR013106">
    <property type="entry name" value="Ig_V-set"/>
</dbReference>
<organism evidence="12 13">
    <name type="scientific">Parthenolecanium corni</name>
    <dbReference type="NCBI Taxonomy" id="536013"/>
    <lineage>
        <taxon>Eukaryota</taxon>
        <taxon>Metazoa</taxon>
        <taxon>Ecdysozoa</taxon>
        <taxon>Arthropoda</taxon>
        <taxon>Hexapoda</taxon>
        <taxon>Insecta</taxon>
        <taxon>Pterygota</taxon>
        <taxon>Neoptera</taxon>
        <taxon>Paraneoptera</taxon>
        <taxon>Hemiptera</taxon>
        <taxon>Sternorrhyncha</taxon>
        <taxon>Coccoidea</taxon>
        <taxon>Coccidae</taxon>
        <taxon>Parthenolecanium</taxon>
    </lineage>
</organism>
<dbReference type="Pfam" id="PF07679">
    <property type="entry name" value="I-set"/>
    <property type="match status" value="1"/>
</dbReference>
<dbReference type="InterPro" id="IPR003598">
    <property type="entry name" value="Ig_sub2"/>
</dbReference>
<evidence type="ECO:0000256" key="3">
    <source>
        <dbReference type="ARBA" id="ARBA00022737"/>
    </source>
</evidence>
<comment type="caution">
    <text evidence="12">The sequence shown here is derived from an EMBL/GenBank/DDBJ whole genome shotgun (WGS) entry which is preliminary data.</text>
</comment>
<dbReference type="Proteomes" id="UP001367676">
    <property type="component" value="Unassembled WGS sequence"/>
</dbReference>
<feature type="transmembrane region" description="Helical" evidence="9">
    <location>
        <begin position="1083"/>
        <end position="1106"/>
    </location>
</feature>
<dbReference type="EMBL" id="JBBCAQ010000036">
    <property type="protein sequence ID" value="KAK7575854.1"/>
    <property type="molecule type" value="Genomic_DNA"/>
</dbReference>
<dbReference type="PROSITE" id="PS00290">
    <property type="entry name" value="IG_MHC"/>
    <property type="match status" value="1"/>
</dbReference>
<dbReference type="InterPro" id="IPR003006">
    <property type="entry name" value="Ig/MHC_CS"/>
</dbReference>
<evidence type="ECO:0000256" key="5">
    <source>
        <dbReference type="ARBA" id="ARBA00023136"/>
    </source>
</evidence>
<keyword evidence="2 9" id="KW-0812">Transmembrane</keyword>
<evidence type="ECO:0000313" key="12">
    <source>
        <dbReference type="EMBL" id="KAK7575854.1"/>
    </source>
</evidence>
<dbReference type="CDD" id="cd00063">
    <property type="entry name" value="FN3"/>
    <property type="match status" value="1"/>
</dbReference>
<dbReference type="GO" id="GO:0030154">
    <property type="term" value="P:cell differentiation"/>
    <property type="evidence" value="ECO:0007669"/>
    <property type="project" value="UniProtKB-ARBA"/>
</dbReference>
<dbReference type="InterPro" id="IPR051275">
    <property type="entry name" value="Cell_adhesion_signaling"/>
</dbReference>
<dbReference type="SMART" id="SM00409">
    <property type="entry name" value="IG"/>
    <property type="match status" value="8"/>
</dbReference>
<dbReference type="Pfam" id="PF13927">
    <property type="entry name" value="Ig_3"/>
    <property type="match status" value="2"/>
</dbReference>
<keyword evidence="3" id="KW-0677">Repeat</keyword>
<evidence type="ECO:0000256" key="7">
    <source>
        <dbReference type="ARBA" id="ARBA00023180"/>
    </source>
</evidence>
<feature type="domain" description="Ig-like" evidence="10">
    <location>
        <begin position="483"/>
        <end position="575"/>
    </location>
</feature>
<keyword evidence="7" id="KW-0325">Glycoprotein</keyword>
<feature type="domain" description="Ig-like" evidence="10">
    <location>
        <begin position="582"/>
        <end position="674"/>
    </location>
</feature>
<gene>
    <name evidence="12" type="ORF">V9T40_012140</name>
</gene>
<evidence type="ECO:0000256" key="2">
    <source>
        <dbReference type="ARBA" id="ARBA00022692"/>
    </source>
</evidence>
<feature type="domain" description="Ig-like" evidence="10">
    <location>
        <begin position="108"/>
        <end position="216"/>
    </location>
</feature>
<keyword evidence="4 9" id="KW-1133">Transmembrane helix</keyword>